<protein>
    <submittedName>
        <fullName evidence="7">RNA-binding protein</fullName>
    </submittedName>
</protein>
<evidence type="ECO:0000259" key="5">
    <source>
        <dbReference type="PROSITE" id="PS50102"/>
    </source>
</evidence>
<dbReference type="InterPro" id="IPR012677">
    <property type="entry name" value="Nucleotide-bd_a/b_plait_sf"/>
</dbReference>
<feature type="compositionally biased region" description="Gly residues" evidence="4">
    <location>
        <begin position="256"/>
        <end position="265"/>
    </location>
</feature>
<evidence type="ECO:0000313" key="6">
    <source>
        <dbReference type="EMBL" id="CAD8733209.1"/>
    </source>
</evidence>
<name>A0A6T7JVF3_9STRA</name>
<dbReference type="Pfam" id="PF00076">
    <property type="entry name" value="RRM_1"/>
    <property type="match status" value="1"/>
</dbReference>
<dbReference type="GO" id="GO:0003723">
    <property type="term" value="F:RNA binding"/>
    <property type="evidence" value="ECO:0007669"/>
    <property type="project" value="UniProtKB-UniRule"/>
</dbReference>
<evidence type="ECO:0000313" key="8">
    <source>
        <dbReference type="Proteomes" id="UP001224775"/>
    </source>
</evidence>
<dbReference type="PANTHER" id="PTHR13976">
    <property type="entry name" value="HETEROGENEOUS NUCLEAR RIBONUCLEOPROTEIN-RELATED"/>
    <property type="match status" value="1"/>
</dbReference>
<feature type="region of interest" description="Disordered" evidence="4">
    <location>
        <begin position="1"/>
        <end position="33"/>
    </location>
</feature>
<dbReference type="CDD" id="cd12254">
    <property type="entry name" value="RRM_hnRNPH_ESRPs_RBM12_like"/>
    <property type="match status" value="2"/>
</dbReference>
<proteinExistence type="predicted"/>
<feature type="region of interest" description="Disordered" evidence="4">
    <location>
        <begin position="175"/>
        <end position="195"/>
    </location>
</feature>
<evidence type="ECO:0000256" key="1">
    <source>
        <dbReference type="ARBA" id="ARBA00022737"/>
    </source>
</evidence>
<dbReference type="PROSITE" id="PS50102">
    <property type="entry name" value="RRM"/>
    <property type="match status" value="1"/>
</dbReference>
<organism evidence="6">
    <name type="scientific">Skeletonema marinoi</name>
    <dbReference type="NCBI Taxonomy" id="267567"/>
    <lineage>
        <taxon>Eukaryota</taxon>
        <taxon>Sar</taxon>
        <taxon>Stramenopiles</taxon>
        <taxon>Ochrophyta</taxon>
        <taxon>Bacillariophyta</taxon>
        <taxon>Coscinodiscophyceae</taxon>
        <taxon>Thalassiosirophycidae</taxon>
        <taxon>Thalassiosirales</taxon>
        <taxon>Skeletonemataceae</taxon>
        <taxon>Skeletonema</taxon>
        <taxon>Skeletonema marinoi-dohrnii complex</taxon>
    </lineage>
</organism>
<evidence type="ECO:0000256" key="4">
    <source>
        <dbReference type="SAM" id="MobiDB-lite"/>
    </source>
</evidence>
<evidence type="ECO:0000313" key="7">
    <source>
        <dbReference type="EMBL" id="KAK1748338.1"/>
    </source>
</evidence>
<accession>A0A6T7JVF3</accession>
<feature type="domain" description="RRM" evidence="5">
    <location>
        <begin position="291"/>
        <end position="368"/>
    </location>
</feature>
<reference evidence="7" key="2">
    <citation type="submission" date="2023-06" db="EMBL/GenBank/DDBJ databases">
        <title>Survivors Of The Sea: Transcriptome response of Skeletonema marinoi to long-term dormancy.</title>
        <authorList>
            <person name="Pinder M.I.M."/>
            <person name="Kourtchenko O."/>
            <person name="Robertson E.K."/>
            <person name="Larsson T."/>
            <person name="Maumus F."/>
            <person name="Osuna-Cruz C.M."/>
            <person name="Vancaester E."/>
            <person name="Stenow R."/>
            <person name="Vandepoele K."/>
            <person name="Ploug H."/>
            <person name="Bruchert V."/>
            <person name="Godhe A."/>
            <person name="Topel M."/>
        </authorList>
    </citation>
    <scope>NUCLEOTIDE SEQUENCE</scope>
    <source>
        <strain evidence="7">R05AC</strain>
    </source>
</reference>
<dbReference type="SUPFAM" id="SSF54928">
    <property type="entry name" value="RNA-binding domain, RBD"/>
    <property type="match status" value="2"/>
</dbReference>
<dbReference type="SMART" id="SM00360">
    <property type="entry name" value="RRM"/>
    <property type="match status" value="2"/>
</dbReference>
<keyword evidence="8" id="KW-1185">Reference proteome</keyword>
<dbReference type="EMBL" id="JATAAI010000001">
    <property type="protein sequence ID" value="KAK1748338.1"/>
    <property type="molecule type" value="Genomic_DNA"/>
</dbReference>
<dbReference type="Gene3D" id="3.30.70.330">
    <property type="match status" value="2"/>
</dbReference>
<dbReference type="Proteomes" id="UP001224775">
    <property type="component" value="Unassembled WGS sequence"/>
</dbReference>
<gene>
    <name evidence="7" type="ORF">QTG54_000277</name>
    <name evidence="6" type="ORF">SMAR0319_LOCUS358</name>
</gene>
<dbReference type="EMBL" id="HBFJ01000471">
    <property type="protein sequence ID" value="CAD8733209.1"/>
    <property type="molecule type" value="Transcribed_RNA"/>
</dbReference>
<dbReference type="InterPro" id="IPR035979">
    <property type="entry name" value="RBD_domain_sf"/>
</dbReference>
<feature type="region of interest" description="Disordered" evidence="4">
    <location>
        <begin position="207"/>
        <end position="290"/>
    </location>
</feature>
<keyword evidence="2 3" id="KW-0694">RNA-binding</keyword>
<reference evidence="6" key="1">
    <citation type="submission" date="2021-01" db="EMBL/GenBank/DDBJ databases">
        <authorList>
            <person name="Corre E."/>
            <person name="Pelletier E."/>
            <person name="Niang G."/>
            <person name="Scheremetjew M."/>
            <person name="Finn R."/>
            <person name="Kale V."/>
            <person name="Holt S."/>
            <person name="Cochrane G."/>
            <person name="Meng A."/>
            <person name="Brown T."/>
            <person name="Cohen L."/>
        </authorList>
    </citation>
    <scope>NUCLEOTIDE SEQUENCE</scope>
    <source>
        <strain evidence="6">SM1012Hels-07</strain>
    </source>
</reference>
<dbReference type="AlphaFoldDB" id="A0A6T7JVF3"/>
<dbReference type="InterPro" id="IPR000504">
    <property type="entry name" value="RRM_dom"/>
</dbReference>
<evidence type="ECO:0000256" key="2">
    <source>
        <dbReference type="ARBA" id="ARBA00022884"/>
    </source>
</evidence>
<evidence type="ECO:0000256" key="3">
    <source>
        <dbReference type="PROSITE-ProRule" id="PRU00176"/>
    </source>
</evidence>
<dbReference type="InterPro" id="IPR050666">
    <property type="entry name" value="ESRP"/>
</dbReference>
<sequence length="381" mass="41386">MEEQEDPPLVPPQAAEEQELHQDPSHQGMQQQPFLGFGMDPNWGGFGQMGMQPGYHQIQPGAMDQLITGLAPSMDPLEALLGPFPCARVRGLPFEATPEDVLVFFQGLVVIDVVLVPNAESGEAYVVFTNLIDYQMGLQRNQQSMGNRYLEVFEGKRSEYYAAVASQHHHWHGAGGLLGNNGSEEQTGEPLATGSGVEELSEAGGVSLKSNATGGSAWGKPGSPIQSSHRTGSPMGGPHGHGRGHGSPYRGRGHYGRGGYHGGRGYNRNYGGRGRGEGHHGGGIRDGPHTGFIRMRGLPFQATKDDVTEFFKEYKPIADSVLLTYRMDGRSTGEAYVAFETPESAKEAMELHRSTIGSRYIELFISNKEEHTRNVARSTPR</sequence>
<keyword evidence="1" id="KW-0677">Repeat</keyword>